<organism evidence="8 9">
    <name type="scientific">Solibacillus merdavium</name>
    <dbReference type="NCBI Taxonomy" id="2762218"/>
    <lineage>
        <taxon>Bacteria</taxon>
        <taxon>Bacillati</taxon>
        <taxon>Bacillota</taxon>
        <taxon>Bacilli</taxon>
        <taxon>Bacillales</taxon>
        <taxon>Caryophanaceae</taxon>
        <taxon>Solibacillus</taxon>
    </lineage>
</organism>
<gene>
    <name evidence="8" type="primary">flgM</name>
    <name evidence="8" type="ORF">H9632_00180</name>
</gene>
<comment type="similarity">
    <text evidence="1">Belongs to the FlgM family.</text>
</comment>
<keyword evidence="8" id="KW-0969">Cilium</keyword>
<keyword evidence="5" id="KW-0805">Transcription regulation</keyword>
<dbReference type="Proteomes" id="UP000600565">
    <property type="component" value="Unassembled WGS sequence"/>
</dbReference>
<dbReference type="EMBL" id="JACSPW010000001">
    <property type="protein sequence ID" value="MBD8031461.1"/>
    <property type="molecule type" value="Genomic_DNA"/>
</dbReference>
<proteinExistence type="inferred from homology"/>
<evidence type="ECO:0000256" key="1">
    <source>
        <dbReference type="ARBA" id="ARBA00005322"/>
    </source>
</evidence>
<feature type="domain" description="Anti-sigma-28 factor FlgM C-terminal" evidence="7">
    <location>
        <begin position="32"/>
        <end position="82"/>
    </location>
</feature>
<keyword evidence="3" id="KW-0678">Repressor</keyword>
<dbReference type="RefSeq" id="WP_191702117.1">
    <property type="nucleotide sequence ID" value="NZ_JACSPW010000001.1"/>
</dbReference>
<keyword evidence="9" id="KW-1185">Reference proteome</keyword>
<dbReference type="SUPFAM" id="SSF101498">
    <property type="entry name" value="Anti-sigma factor FlgM"/>
    <property type="match status" value="1"/>
</dbReference>
<accession>A0ABR8XHQ0</accession>
<protein>
    <recommendedName>
        <fullName evidence="2">Negative regulator of flagellin synthesis</fullName>
    </recommendedName>
</protein>
<evidence type="ECO:0000256" key="5">
    <source>
        <dbReference type="ARBA" id="ARBA00023015"/>
    </source>
</evidence>
<reference evidence="8 9" key="1">
    <citation type="submission" date="2020-08" db="EMBL/GenBank/DDBJ databases">
        <title>A Genomic Blueprint of the Chicken Gut Microbiome.</title>
        <authorList>
            <person name="Gilroy R."/>
            <person name="Ravi A."/>
            <person name="Getino M."/>
            <person name="Pursley I."/>
            <person name="Horton D.L."/>
            <person name="Alikhan N.-F."/>
            <person name="Baker D."/>
            <person name="Gharbi K."/>
            <person name="Hall N."/>
            <person name="Watson M."/>
            <person name="Adriaenssens E.M."/>
            <person name="Foster-Nyarko E."/>
            <person name="Jarju S."/>
            <person name="Secka A."/>
            <person name="Antonio M."/>
            <person name="Oren A."/>
            <person name="Chaudhuri R."/>
            <person name="La Ragione R.M."/>
            <person name="Hildebrand F."/>
            <person name="Pallen M.J."/>
        </authorList>
    </citation>
    <scope>NUCLEOTIDE SEQUENCE [LARGE SCALE GENOMIC DNA]</scope>
    <source>
        <strain evidence="8 9">Sa1YVA6</strain>
    </source>
</reference>
<dbReference type="InterPro" id="IPR031316">
    <property type="entry name" value="FlgM_C"/>
</dbReference>
<dbReference type="Pfam" id="PF04316">
    <property type="entry name" value="FlgM"/>
    <property type="match status" value="1"/>
</dbReference>
<name>A0ABR8XHQ0_9BACL</name>
<evidence type="ECO:0000256" key="2">
    <source>
        <dbReference type="ARBA" id="ARBA00017823"/>
    </source>
</evidence>
<evidence type="ECO:0000259" key="7">
    <source>
        <dbReference type="Pfam" id="PF04316"/>
    </source>
</evidence>
<evidence type="ECO:0000256" key="6">
    <source>
        <dbReference type="ARBA" id="ARBA00023163"/>
    </source>
</evidence>
<keyword evidence="4" id="KW-1005">Bacterial flagellum biogenesis</keyword>
<keyword evidence="6" id="KW-0804">Transcription</keyword>
<sequence>MKINPINVQAINTYNKQARPVKNAETPKSFADHIEISTKAKEMQANSTYSNERAERVKKIKEDIDAGNYKVDAKQVAEDMLKFFRG</sequence>
<dbReference type="InterPro" id="IPR007412">
    <property type="entry name" value="FlgM"/>
</dbReference>
<evidence type="ECO:0000256" key="4">
    <source>
        <dbReference type="ARBA" id="ARBA00022795"/>
    </source>
</evidence>
<dbReference type="InterPro" id="IPR035890">
    <property type="entry name" value="Anti-sigma-28_factor_FlgM_sf"/>
</dbReference>
<keyword evidence="8" id="KW-0966">Cell projection</keyword>
<evidence type="ECO:0000313" key="8">
    <source>
        <dbReference type="EMBL" id="MBD8031461.1"/>
    </source>
</evidence>
<dbReference type="NCBIfam" id="TIGR03824">
    <property type="entry name" value="FlgM_jcvi"/>
    <property type="match status" value="1"/>
</dbReference>
<comment type="caution">
    <text evidence="8">The sequence shown here is derived from an EMBL/GenBank/DDBJ whole genome shotgun (WGS) entry which is preliminary data.</text>
</comment>
<keyword evidence="8" id="KW-0282">Flagellum</keyword>
<evidence type="ECO:0000256" key="3">
    <source>
        <dbReference type="ARBA" id="ARBA00022491"/>
    </source>
</evidence>
<evidence type="ECO:0000313" key="9">
    <source>
        <dbReference type="Proteomes" id="UP000600565"/>
    </source>
</evidence>